<comment type="caution">
    <text evidence="2">The sequence shown here is derived from an EMBL/GenBank/DDBJ whole genome shotgun (WGS) entry which is preliminary data.</text>
</comment>
<dbReference type="GO" id="GO:0004523">
    <property type="term" value="F:RNA-DNA hybrid ribonuclease activity"/>
    <property type="evidence" value="ECO:0007669"/>
    <property type="project" value="InterPro"/>
</dbReference>
<dbReference type="PANTHER" id="PTHR48475">
    <property type="entry name" value="RIBONUCLEASE H"/>
    <property type="match status" value="1"/>
</dbReference>
<reference evidence="2" key="1">
    <citation type="submission" date="2022-12" db="EMBL/GenBank/DDBJ databases">
        <title>Draft genome assemblies for two species of Escallonia (Escalloniales).</title>
        <authorList>
            <person name="Chanderbali A."/>
            <person name="Dervinis C."/>
            <person name="Anghel I."/>
            <person name="Soltis D."/>
            <person name="Soltis P."/>
            <person name="Zapata F."/>
        </authorList>
    </citation>
    <scope>NUCLEOTIDE SEQUENCE</scope>
    <source>
        <strain evidence="2">UCBG64.0493</strain>
        <tissue evidence="2">Leaf</tissue>
    </source>
</reference>
<dbReference type="GO" id="GO:0003676">
    <property type="term" value="F:nucleic acid binding"/>
    <property type="evidence" value="ECO:0007669"/>
    <property type="project" value="InterPro"/>
</dbReference>
<dbReference type="CDD" id="cd09279">
    <property type="entry name" value="RNase_HI_like"/>
    <property type="match status" value="1"/>
</dbReference>
<dbReference type="EMBL" id="JAVXUP010002385">
    <property type="protein sequence ID" value="KAK3003650.1"/>
    <property type="molecule type" value="Genomic_DNA"/>
</dbReference>
<proteinExistence type="predicted"/>
<dbReference type="Pfam" id="PF13456">
    <property type="entry name" value="RVT_3"/>
    <property type="match status" value="1"/>
</dbReference>
<evidence type="ECO:0000313" key="2">
    <source>
        <dbReference type="EMBL" id="KAK3003650.1"/>
    </source>
</evidence>
<gene>
    <name evidence="2" type="ORF">RJ639_019155</name>
</gene>
<dbReference type="Gene3D" id="3.30.420.10">
    <property type="entry name" value="Ribonuclease H-like superfamily/Ribonuclease H"/>
    <property type="match status" value="1"/>
</dbReference>
<evidence type="ECO:0000259" key="1">
    <source>
        <dbReference type="Pfam" id="PF13456"/>
    </source>
</evidence>
<dbReference type="InterPro" id="IPR036397">
    <property type="entry name" value="RNaseH_sf"/>
</dbReference>
<sequence length="160" mass="17964">MHGAKKFPIIDHLKGTRPLGLYVDGSSTLGNSGARLILISPKKFVIEYVICFNFQASNNEAEYKALLAGMRLAHALKVDLLFIHGGSQLVVNHVLGEYEARDEGMIQYLQLVNSLATKFKSFTICQIPQDQSAQADSLLRLAFTYILEFQRTIYIELLKE</sequence>
<evidence type="ECO:0000313" key="3">
    <source>
        <dbReference type="Proteomes" id="UP001188597"/>
    </source>
</evidence>
<accession>A0AA88VAR9</accession>
<dbReference type="SUPFAM" id="SSF53098">
    <property type="entry name" value="Ribonuclease H-like"/>
    <property type="match status" value="1"/>
</dbReference>
<dbReference type="InterPro" id="IPR012337">
    <property type="entry name" value="RNaseH-like_sf"/>
</dbReference>
<protein>
    <recommendedName>
        <fullName evidence="1">RNase H type-1 domain-containing protein</fullName>
    </recommendedName>
</protein>
<dbReference type="PANTHER" id="PTHR48475:SF2">
    <property type="entry name" value="RIBONUCLEASE H"/>
    <property type="match status" value="1"/>
</dbReference>
<keyword evidence="3" id="KW-1185">Reference proteome</keyword>
<dbReference type="AlphaFoldDB" id="A0AA88VAR9"/>
<feature type="domain" description="RNase H type-1" evidence="1">
    <location>
        <begin position="23"/>
        <end position="138"/>
    </location>
</feature>
<dbReference type="InterPro" id="IPR002156">
    <property type="entry name" value="RNaseH_domain"/>
</dbReference>
<dbReference type="Proteomes" id="UP001188597">
    <property type="component" value="Unassembled WGS sequence"/>
</dbReference>
<organism evidence="2 3">
    <name type="scientific">Escallonia herrerae</name>
    <dbReference type="NCBI Taxonomy" id="1293975"/>
    <lineage>
        <taxon>Eukaryota</taxon>
        <taxon>Viridiplantae</taxon>
        <taxon>Streptophyta</taxon>
        <taxon>Embryophyta</taxon>
        <taxon>Tracheophyta</taxon>
        <taxon>Spermatophyta</taxon>
        <taxon>Magnoliopsida</taxon>
        <taxon>eudicotyledons</taxon>
        <taxon>Gunneridae</taxon>
        <taxon>Pentapetalae</taxon>
        <taxon>asterids</taxon>
        <taxon>campanulids</taxon>
        <taxon>Escalloniales</taxon>
        <taxon>Escalloniaceae</taxon>
        <taxon>Escallonia</taxon>
    </lineage>
</organism>
<name>A0AA88VAR9_9ASTE</name>